<keyword evidence="3" id="KW-0238">DNA-binding</keyword>
<accession>A0A4R8UUR7</accession>
<evidence type="ECO:0000256" key="2">
    <source>
        <dbReference type="ARBA" id="ARBA00023015"/>
    </source>
</evidence>
<keyword evidence="2" id="KW-0805">Transcription regulation</keyword>
<dbReference type="PANTHER" id="PTHR30346:SF0">
    <property type="entry name" value="HCA OPERON TRANSCRIPTIONAL ACTIVATOR HCAR"/>
    <property type="match status" value="1"/>
</dbReference>
<dbReference type="Proteomes" id="UP000298173">
    <property type="component" value="Unassembled WGS sequence"/>
</dbReference>
<evidence type="ECO:0000256" key="4">
    <source>
        <dbReference type="ARBA" id="ARBA00023163"/>
    </source>
</evidence>
<dbReference type="GO" id="GO:0032993">
    <property type="term" value="C:protein-DNA complex"/>
    <property type="evidence" value="ECO:0007669"/>
    <property type="project" value="TreeGrafter"/>
</dbReference>
<comment type="caution">
    <text evidence="7">The sequence shown here is derived from an EMBL/GenBank/DDBJ whole genome shotgun (WGS) entry which is preliminary data.</text>
</comment>
<evidence type="ECO:0000313" key="7">
    <source>
        <dbReference type="EMBL" id="TFB71236.1"/>
    </source>
</evidence>
<dbReference type="InterPro" id="IPR036390">
    <property type="entry name" value="WH_DNA-bd_sf"/>
</dbReference>
<dbReference type="RefSeq" id="WP_134503753.1">
    <property type="nucleotide sequence ID" value="NZ_SOEY01000028.1"/>
</dbReference>
<dbReference type="PRINTS" id="PR00039">
    <property type="entry name" value="HTHLYSR"/>
</dbReference>
<organism evidence="7 8">
    <name type="scientific">Cryobacterium glaciale</name>
    <dbReference type="NCBI Taxonomy" id="1259145"/>
    <lineage>
        <taxon>Bacteria</taxon>
        <taxon>Bacillati</taxon>
        <taxon>Actinomycetota</taxon>
        <taxon>Actinomycetes</taxon>
        <taxon>Micrococcales</taxon>
        <taxon>Microbacteriaceae</taxon>
        <taxon>Cryobacterium</taxon>
    </lineage>
</organism>
<dbReference type="OrthoDB" id="3636008at2"/>
<protein>
    <submittedName>
        <fullName evidence="7">LysR family transcriptional regulator</fullName>
    </submittedName>
</protein>
<dbReference type="SUPFAM" id="SSF46785">
    <property type="entry name" value="Winged helix' DNA-binding domain"/>
    <property type="match status" value="1"/>
</dbReference>
<evidence type="ECO:0000313" key="8">
    <source>
        <dbReference type="Proteomes" id="UP000298173"/>
    </source>
</evidence>
<reference evidence="7 8" key="1">
    <citation type="submission" date="2019-03" db="EMBL/GenBank/DDBJ databases">
        <title>Genomics of glacier-inhabiting Cryobacterium strains.</title>
        <authorList>
            <person name="Liu Q."/>
            <person name="Xin Y.-H."/>
        </authorList>
    </citation>
    <scope>NUCLEOTIDE SEQUENCE [LARGE SCALE GENOMIC DNA]</scope>
    <source>
        <strain evidence="7 8">HLT2-23</strain>
    </source>
</reference>
<proteinExistence type="inferred from homology"/>
<gene>
    <name evidence="7" type="ORF">E3O06_12785</name>
</gene>
<feature type="region of interest" description="Disordered" evidence="5">
    <location>
        <begin position="75"/>
        <end position="116"/>
    </location>
</feature>
<keyword evidence="4" id="KW-0804">Transcription</keyword>
<dbReference type="Pfam" id="PF00126">
    <property type="entry name" value="HTH_1"/>
    <property type="match status" value="1"/>
</dbReference>
<keyword evidence="8" id="KW-1185">Reference proteome</keyword>
<dbReference type="GO" id="GO:0003700">
    <property type="term" value="F:DNA-binding transcription factor activity"/>
    <property type="evidence" value="ECO:0007669"/>
    <property type="project" value="InterPro"/>
</dbReference>
<dbReference type="PANTHER" id="PTHR30346">
    <property type="entry name" value="TRANSCRIPTIONAL DUAL REGULATOR HCAR-RELATED"/>
    <property type="match status" value="1"/>
</dbReference>
<dbReference type="InterPro" id="IPR036388">
    <property type="entry name" value="WH-like_DNA-bd_sf"/>
</dbReference>
<dbReference type="EMBL" id="SOEY01000028">
    <property type="protein sequence ID" value="TFB71236.1"/>
    <property type="molecule type" value="Genomic_DNA"/>
</dbReference>
<dbReference type="AlphaFoldDB" id="A0A4R8UUR7"/>
<dbReference type="PROSITE" id="PS50931">
    <property type="entry name" value="HTH_LYSR"/>
    <property type="match status" value="1"/>
</dbReference>
<evidence type="ECO:0000256" key="3">
    <source>
        <dbReference type="ARBA" id="ARBA00023125"/>
    </source>
</evidence>
<evidence type="ECO:0000256" key="5">
    <source>
        <dbReference type="SAM" id="MobiDB-lite"/>
    </source>
</evidence>
<dbReference type="InterPro" id="IPR000847">
    <property type="entry name" value="LysR_HTH_N"/>
</dbReference>
<evidence type="ECO:0000259" key="6">
    <source>
        <dbReference type="PROSITE" id="PS50931"/>
    </source>
</evidence>
<dbReference type="GO" id="GO:0003677">
    <property type="term" value="F:DNA binding"/>
    <property type="evidence" value="ECO:0007669"/>
    <property type="project" value="UniProtKB-KW"/>
</dbReference>
<evidence type="ECO:0000256" key="1">
    <source>
        <dbReference type="ARBA" id="ARBA00009437"/>
    </source>
</evidence>
<sequence>MDITLLGHFVAAAEAPDFARAAQALAISRDTLSASVKQVEAELGYALFDRAAESTTLTKIGVAFLADARMELAQKAARSSQPGGGSGGGKAKANKGKGRAPAVKGQPKLGKKRQSR</sequence>
<name>A0A4R8UUR7_9MICO</name>
<dbReference type="Gene3D" id="1.10.10.10">
    <property type="entry name" value="Winged helix-like DNA-binding domain superfamily/Winged helix DNA-binding domain"/>
    <property type="match status" value="1"/>
</dbReference>
<feature type="domain" description="HTH lysR-type" evidence="6">
    <location>
        <begin position="1"/>
        <end position="58"/>
    </location>
</feature>
<comment type="similarity">
    <text evidence="1">Belongs to the LysR transcriptional regulatory family.</text>
</comment>